<reference evidence="10" key="1">
    <citation type="submission" date="2017-04" db="EMBL/GenBank/DDBJ databases">
        <authorList>
            <person name="Varghese N."/>
            <person name="Submissions S."/>
        </authorList>
    </citation>
    <scope>NUCLEOTIDE SEQUENCE [LARGE SCALE GENOMIC DNA]</scope>
    <source>
        <strain evidence="10">RKEM611</strain>
    </source>
</reference>
<dbReference type="PANTHER" id="PTHR21716:SF53">
    <property type="entry name" value="PERMEASE PERM-RELATED"/>
    <property type="match status" value="1"/>
</dbReference>
<evidence type="ECO:0000256" key="5">
    <source>
        <dbReference type="ARBA" id="ARBA00022692"/>
    </source>
</evidence>
<dbReference type="PANTHER" id="PTHR21716">
    <property type="entry name" value="TRANSMEMBRANE PROTEIN"/>
    <property type="match status" value="1"/>
</dbReference>
<feature type="transmembrane region" description="Helical" evidence="8">
    <location>
        <begin position="68"/>
        <end position="88"/>
    </location>
</feature>
<keyword evidence="7 8" id="KW-0472">Membrane</keyword>
<evidence type="ECO:0000256" key="3">
    <source>
        <dbReference type="ARBA" id="ARBA00022448"/>
    </source>
</evidence>
<dbReference type="OrthoDB" id="9799225at2"/>
<dbReference type="InterPro" id="IPR002549">
    <property type="entry name" value="AI-2E-like"/>
</dbReference>
<dbReference type="Pfam" id="PF01594">
    <property type="entry name" value="AI-2E_transport"/>
    <property type="match status" value="1"/>
</dbReference>
<dbReference type="AlphaFoldDB" id="A0A1Y6BKY8"/>
<evidence type="ECO:0000256" key="6">
    <source>
        <dbReference type="ARBA" id="ARBA00022989"/>
    </source>
</evidence>
<feature type="transmembrane region" description="Helical" evidence="8">
    <location>
        <begin position="294"/>
        <end position="320"/>
    </location>
</feature>
<evidence type="ECO:0000256" key="2">
    <source>
        <dbReference type="ARBA" id="ARBA00009773"/>
    </source>
</evidence>
<feature type="transmembrane region" description="Helical" evidence="8">
    <location>
        <begin position="218"/>
        <end position="247"/>
    </location>
</feature>
<evidence type="ECO:0000313" key="9">
    <source>
        <dbReference type="EMBL" id="SMF08827.1"/>
    </source>
</evidence>
<evidence type="ECO:0000256" key="1">
    <source>
        <dbReference type="ARBA" id="ARBA00004651"/>
    </source>
</evidence>
<keyword evidence="4" id="KW-1003">Cell membrane</keyword>
<dbReference type="STRING" id="1513793.SAMN06296036_104322"/>
<proteinExistence type="inferred from homology"/>
<sequence length="337" mass="37410">MFQWGVFFTMSDRLRDFTFILIAVFLSSVSLRLTKGIMIPFILSVFLAFILEPMIAWIKRRFKIGGGLAILLLCILMIGLSAIFFLTLSSSVRQLIENANVYEQRFTSLITKSVDLMSHFDAGFDREELKGLVKELPIFSALKTISNTVVKSVSDFFLVAIFTIFILSGPKIKLPNTEVWSRINKSVRTYLVTKFVTSAATGVLTAIILKIVNLDMALMFGLLAFILNFIPTFGSIFATLLPIPIVLLQFSNPILILVSIGLPGLVQFTIGNVLEPKIMGKNLDLHPVTVLMSLMFWGVLWGIPGMLLATPITVIIKIVLESQESTQGFANGMAGRF</sequence>
<comment type="similarity">
    <text evidence="2">Belongs to the autoinducer-2 exporter (AI-2E) (TC 2.A.86) family.</text>
</comment>
<protein>
    <submittedName>
        <fullName evidence="9">AI-2 transport protein TqsA</fullName>
    </submittedName>
</protein>
<feature type="transmembrane region" description="Helical" evidence="8">
    <location>
        <begin position="149"/>
        <end position="169"/>
    </location>
</feature>
<evidence type="ECO:0000256" key="7">
    <source>
        <dbReference type="ARBA" id="ARBA00023136"/>
    </source>
</evidence>
<dbReference type="GO" id="GO:0055085">
    <property type="term" value="P:transmembrane transport"/>
    <property type="evidence" value="ECO:0007669"/>
    <property type="project" value="TreeGrafter"/>
</dbReference>
<comment type="subcellular location">
    <subcellularLocation>
        <location evidence="1">Cell membrane</location>
        <topology evidence="1">Multi-pass membrane protein</topology>
    </subcellularLocation>
</comment>
<evidence type="ECO:0000256" key="4">
    <source>
        <dbReference type="ARBA" id="ARBA00022475"/>
    </source>
</evidence>
<feature type="transmembrane region" description="Helical" evidence="8">
    <location>
        <begin position="37"/>
        <end position="56"/>
    </location>
</feature>
<keyword evidence="5 8" id="KW-0812">Transmembrane</keyword>
<dbReference type="Proteomes" id="UP000192907">
    <property type="component" value="Unassembled WGS sequence"/>
</dbReference>
<dbReference type="EMBL" id="FWZT01000004">
    <property type="protein sequence ID" value="SMF08827.1"/>
    <property type="molecule type" value="Genomic_DNA"/>
</dbReference>
<dbReference type="GO" id="GO:0005886">
    <property type="term" value="C:plasma membrane"/>
    <property type="evidence" value="ECO:0007669"/>
    <property type="project" value="UniProtKB-SubCell"/>
</dbReference>
<gene>
    <name evidence="9" type="ORF">SAMN06296036_104322</name>
</gene>
<evidence type="ECO:0000313" key="10">
    <source>
        <dbReference type="Proteomes" id="UP000192907"/>
    </source>
</evidence>
<evidence type="ECO:0000256" key="8">
    <source>
        <dbReference type="SAM" id="Phobius"/>
    </source>
</evidence>
<keyword evidence="3" id="KW-0813">Transport</keyword>
<keyword evidence="6 8" id="KW-1133">Transmembrane helix</keyword>
<accession>A0A1Y6BKY8</accession>
<feature type="transmembrane region" description="Helical" evidence="8">
    <location>
        <begin position="254"/>
        <end position="274"/>
    </location>
</feature>
<feature type="transmembrane region" description="Helical" evidence="8">
    <location>
        <begin position="190"/>
        <end position="212"/>
    </location>
</feature>
<name>A0A1Y6BKY8_9BACT</name>
<keyword evidence="10" id="KW-1185">Reference proteome</keyword>
<organism evidence="9 10">
    <name type="scientific">Pseudobacteriovorax antillogorgiicola</name>
    <dbReference type="NCBI Taxonomy" id="1513793"/>
    <lineage>
        <taxon>Bacteria</taxon>
        <taxon>Pseudomonadati</taxon>
        <taxon>Bdellovibrionota</taxon>
        <taxon>Oligoflexia</taxon>
        <taxon>Oligoflexales</taxon>
        <taxon>Pseudobacteriovoracaceae</taxon>
        <taxon>Pseudobacteriovorax</taxon>
    </lineage>
</organism>